<organism evidence="10 11">
    <name type="scientific">Cyprinus carpio</name>
    <name type="common">Common carp</name>
    <dbReference type="NCBI Taxonomy" id="7962"/>
    <lineage>
        <taxon>Eukaryota</taxon>
        <taxon>Metazoa</taxon>
        <taxon>Chordata</taxon>
        <taxon>Craniata</taxon>
        <taxon>Vertebrata</taxon>
        <taxon>Euteleostomi</taxon>
        <taxon>Actinopterygii</taxon>
        <taxon>Neopterygii</taxon>
        <taxon>Teleostei</taxon>
        <taxon>Ostariophysi</taxon>
        <taxon>Cypriniformes</taxon>
        <taxon>Cyprinidae</taxon>
        <taxon>Cyprininae</taxon>
        <taxon>Cyprinus</taxon>
    </lineage>
</organism>
<dbReference type="SUPFAM" id="SSF81321">
    <property type="entry name" value="Family A G protein-coupled receptor-like"/>
    <property type="match status" value="1"/>
</dbReference>
<evidence type="ECO:0000256" key="2">
    <source>
        <dbReference type="ARBA" id="ARBA00022692"/>
    </source>
</evidence>
<dbReference type="PROSITE" id="PS50262">
    <property type="entry name" value="G_PROTEIN_RECEP_F1_2"/>
    <property type="match status" value="1"/>
</dbReference>
<dbReference type="Proteomes" id="UP000694427">
    <property type="component" value="Unplaced"/>
</dbReference>
<evidence type="ECO:0000256" key="4">
    <source>
        <dbReference type="ARBA" id="ARBA00023040"/>
    </source>
</evidence>
<dbReference type="PANTHER" id="PTHR46048">
    <property type="entry name" value="HYDROXYCARBOXYLIC ACID RECEPTOR 2"/>
    <property type="match status" value="1"/>
</dbReference>
<keyword evidence="11" id="KW-1185">Reference proteome</keyword>
<dbReference type="InterPro" id="IPR000276">
    <property type="entry name" value="GPCR_Rhodpsn"/>
</dbReference>
<proteinExistence type="predicted"/>
<dbReference type="PANTHER" id="PTHR46048:SF11">
    <property type="entry name" value="12-(S)-HYDROXY-5,8,10,14-EICOSATETRAENOIC ACID RECEPTOR"/>
    <property type="match status" value="1"/>
</dbReference>
<evidence type="ECO:0000313" key="10">
    <source>
        <dbReference type="Ensembl" id="ENSCCRP00010051264.1"/>
    </source>
</evidence>
<feature type="transmembrane region" description="Helical" evidence="8">
    <location>
        <begin position="257"/>
        <end position="281"/>
    </location>
</feature>
<dbReference type="PRINTS" id="PR00237">
    <property type="entry name" value="GPCRRHODOPSN"/>
</dbReference>
<evidence type="ECO:0000256" key="5">
    <source>
        <dbReference type="ARBA" id="ARBA00023136"/>
    </source>
</evidence>
<keyword evidence="3 8" id="KW-1133">Transmembrane helix</keyword>
<dbReference type="Gene3D" id="1.20.1070.10">
    <property type="entry name" value="Rhodopsin 7-helix transmembrane proteins"/>
    <property type="match status" value="1"/>
</dbReference>
<feature type="transmembrane region" description="Helical" evidence="8">
    <location>
        <begin position="20"/>
        <end position="46"/>
    </location>
</feature>
<dbReference type="Ensembl" id="ENSCCRT00010056174.1">
    <property type="protein sequence ID" value="ENSCCRP00010051264.1"/>
    <property type="gene ID" value="ENSCCRG00010021729.1"/>
</dbReference>
<evidence type="ECO:0000256" key="7">
    <source>
        <dbReference type="ARBA" id="ARBA00023224"/>
    </source>
</evidence>
<reference evidence="10" key="1">
    <citation type="submission" date="2025-05" db="UniProtKB">
        <authorList>
            <consortium name="Ensembl"/>
        </authorList>
    </citation>
    <scope>IDENTIFICATION</scope>
</reference>
<accession>A0A8C1KW95</accession>
<evidence type="ECO:0000256" key="1">
    <source>
        <dbReference type="ARBA" id="ARBA00004141"/>
    </source>
</evidence>
<feature type="transmembrane region" description="Helical" evidence="8">
    <location>
        <begin position="99"/>
        <end position="118"/>
    </location>
</feature>
<feature type="transmembrane region" description="Helical" evidence="8">
    <location>
        <begin position="217"/>
        <end position="237"/>
    </location>
</feature>
<evidence type="ECO:0000256" key="8">
    <source>
        <dbReference type="SAM" id="Phobius"/>
    </source>
</evidence>
<evidence type="ECO:0000259" key="9">
    <source>
        <dbReference type="PROSITE" id="PS50262"/>
    </source>
</evidence>
<evidence type="ECO:0000256" key="3">
    <source>
        <dbReference type="ARBA" id="ARBA00022989"/>
    </source>
</evidence>
<keyword evidence="7" id="KW-0807">Transducer</keyword>
<dbReference type="InterPro" id="IPR017452">
    <property type="entry name" value="GPCR_Rhodpsn_7TM"/>
</dbReference>
<dbReference type="InterPro" id="IPR051893">
    <property type="entry name" value="HCARs"/>
</dbReference>
<dbReference type="GO" id="GO:0004930">
    <property type="term" value="F:G protein-coupled receptor activity"/>
    <property type="evidence" value="ECO:0007669"/>
    <property type="project" value="UniProtKB-KW"/>
</dbReference>
<evidence type="ECO:0000313" key="11">
    <source>
        <dbReference type="Proteomes" id="UP000694427"/>
    </source>
</evidence>
<feature type="transmembrane region" description="Helical" evidence="8">
    <location>
        <begin position="179"/>
        <end position="197"/>
    </location>
</feature>
<evidence type="ECO:0000256" key="6">
    <source>
        <dbReference type="ARBA" id="ARBA00023170"/>
    </source>
</evidence>
<dbReference type="AlphaFoldDB" id="A0A8C1KW95"/>
<protein>
    <recommendedName>
        <fullName evidence="9">G-protein coupled receptors family 1 profile domain-containing protein</fullName>
    </recommendedName>
</protein>
<comment type="subcellular location">
    <subcellularLocation>
        <location evidence="1">Membrane</location>
        <topology evidence="1">Multi-pass membrane protein</topology>
    </subcellularLocation>
</comment>
<keyword evidence="2 8" id="KW-0812">Transmembrane</keyword>
<name>A0A8C1KW95_CYPCA</name>
<dbReference type="Pfam" id="PF00001">
    <property type="entry name" value="7tm_1"/>
    <property type="match status" value="1"/>
</dbReference>
<keyword evidence="5 8" id="KW-0472">Membrane</keyword>
<feature type="transmembrane region" description="Helical" evidence="8">
    <location>
        <begin position="138"/>
        <end position="159"/>
    </location>
</feature>
<keyword evidence="6" id="KW-0675">Receptor</keyword>
<dbReference type="Ensembl" id="ENSCCRT00020043979.1">
    <property type="protein sequence ID" value="ENSCCRP00020040307.1"/>
    <property type="gene ID" value="ENSCCRG00020017969.1"/>
</dbReference>
<dbReference type="Proteomes" id="UP000694701">
    <property type="component" value="Unplaced"/>
</dbReference>
<dbReference type="GO" id="GO:0016020">
    <property type="term" value="C:membrane"/>
    <property type="evidence" value="ECO:0007669"/>
    <property type="project" value="UniProtKB-SubCell"/>
</dbReference>
<feature type="domain" description="G-protein coupled receptors family 1 profile" evidence="9">
    <location>
        <begin position="36"/>
        <end position="279"/>
    </location>
</feature>
<feature type="transmembrane region" description="Helical" evidence="8">
    <location>
        <begin position="58"/>
        <end position="79"/>
    </location>
</feature>
<keyword evidence="4" id="KW-0297">G-protein coupled receptor</keyword>
<sequence length="327" mass="37817">QLVMEMGGMENVDQNRALYIFYSSVVVLEFILGLLLNITVIHLFIFKLKFWKSKTIDIFLFNLVLADILLLIGLPVKAYNFQQCSEEKVVCKVQLFLQFINRGASIAFLTVISIYRYFSVVHPGKRKVLRILKLSPQISVFIWVLLGILTIPAMLQSFIRCNSSEKDEKLTNIVLLREIVFFTQIFIPFFVLVYCSIRIIKRLKQKSVGDKTKLWRAMFLVTSVVLVFAVCFLPYAFTRAVQLKISGLVMKEEKVTVVKLFDGLLCLSYLNCLLDPILYCLSSSKFKKLYISMYLPFLLEKEQPEKMYVLSTVTILNHICFLHSSSF</sequence>